<dbReference type="EMBL" id="CM042010">
    <property type="protein sequence ID" value="KAI3781862.1"/>
    <property type="molecule type" value="Genomic_DNA"/>
</dbReference>
<sequence>MSTSILKCNARYLSGSLSVYQWWDPTGNIIQRTKTWERNPSRSIAAFSVEQVKNMSVSSCIIAGGQRHHDHLASHGVRNFSSLSCSCSHPRNFYPMIPNISKIRSLYFTLNRNSVAAAVSPSSSTRNIISSISNDSSFTWDDVFQISQQRNGSSDLSGYFEKMKLCNRGLERRSDFIPFVIEDQIVGYVHNGFLNHLSKFKDVFTRIKDDTYGSQSGHITLQSALKTPEHRTEALENVIKSLGEEVIPGIRNELYPVTSSYGEQVYFSLERAAAPYFGIKVYGVHMCGYVERDGEKYLWIGKRSEMKQTYPGMLDHLVAGGMPHGISPGDNLVKECEEEAGIPRSISSRAIPVGVVSYMDIDGYRFKRDVLFCYDLKLPESFVPNNQDGEVGSFKLLPVTLVADVIRNTNFFKANCNLVIVDFLFRHGYIKPEDVGYLKLLQSLRSGDCS</sequence>
<accession>A0ACB9GEQ3</accession>
<comment type="caution">
    <text evidence="1">The sequence shown here is derived from an EMBL/GenBank/DDBJ whole genome shotgun (WGS) entry which is preliminary data.</text>
</comment>
<evidence type="ECO:0000313" key="2">
    <source>
        <dbReference type="Proteomes" id="UP001055811"/>
    </source>
</evidence>
<reference evidence="1 2" key="2">
    <citation type="journal article" date="2022" name="Mol. Ecol. Resour.">
        <title>The genomes of chicory, endive, great burdock and yacon provide insights into Asteraceae paleo-polyploidization history and plant inulin production.</title>
        <authorList>
            <person name="Fan W."/>
            <person name="Wang S."/>
            <person name="Wang H."/>
            <person name="Wang A."/>
            <person name="Jiang F."/>
            <person name="Liu H."/>
            <person name="Zhao H."/>
            <person name="Xu D."/>
            <person name="Zhang Y."/>
        </authorList>
    </citation>
    <scope>NUCLEOTIDE SEQUENCE [LARGE SCALE GENOMIC DNA]</scope>
    <source>
        <strain evidence="2">cv. Punajuju</strain>
        <tissue evidence="1">Leaves</tissue>
    </source>
</reference>
<dbReference type="Proteomes" id="UP001055811">
    <property type="component" value="Linkage Group LG02"/>
</dbReference>
<name>A0ACB9GEQ3_CICIN</name>
<reference evidence="2" key="1">
    <citation type="journal article" date="2022" name="Mol. Ecol. Resour.">
        <title>The genomes of chicory, endive, great burdock and yacon provide insights into Asteraceae palaeo-polyploidization history and plant inulin production.</title>
        <authorList>
            <person name="Fan W."/>
            <person name="Wang S."/>
            <person name="Wang H."/>
            <person name="Wang A."/>
            <person name="Jiang F."/>
            <person name="Liu H."/>
            <person name="Zhao H."/>
            <person name="Xu D."/>
            <person name="Zhang Y."/>
        </authorList>
    </citation>
    <scope>NUCLEOTIDE SEQUENCE [LARGE SCALE GENOMIC DNA]</scope>
    <source>
        <strain evidence="2">cv. Punajuju</strain>
    </source>
</reference>
<proteinExistence type="predicted"/>
<keyword evidence="2" id="KW-1185">Reference proteome</keyword>
<organism evidence="1 2">
    <name type="scientific">Cichorium intybus</name>
    <name type="common">Chicory</name>
    <dbReference type="NCBI Taxonomy" id="13427"/>
    <lineage>
        <taxon>Eukaryota</taxon>
        <taxon>Viridiplantae</taxon>
        <taxon>Streptophyta</taxon>
        <taxon>Embryophyta</taxon>
        <taxon>Tracheophyta</taxon>
        <taxon>Spermatophyta</taxon>
        <taxon>Magnoliopsida</taxon>
        <taxon>eudicotyledons</taxon>
        <taxon>Gunneridae</taxon>
        <taxon>Pentapetalae</taxon>
        <taxon>asterids</taxon>
        <taxon>campanulids</taxon>
        <taxon>Asterales</taxon>
        <taxon>Asteraceae</taxon>
        <taxon>Cichorioideae</taxon>
        <taxon>Cichorieae</taxon>
        <taxon>Cichoriinae</taxon>
        <taxon>Cichorium</taxon>
    </lineage>
</organism>
<evidence type="ECO:0000313" key="1">
    <source>
        <dbReference type="EMBL" id="KAI3781862.1"/>
    </source>
</evidence>
<gene>
    <name evidence="1" type="ORF">L2E82_11889</name>
</gene>
<protein>
    <submittedName>
        <fullName evidence="1">Uncharacterized protein</fullName>
    </submittedName>
</protein>